<sequence>MDVMAASALSALSWKRHAWAWCGRMESVFVCANPGDAMCTGAHNGQCDRINGRGGDPRACAMLLRDESSTSSATTSAIFERLALRCLGDQEASMVASDADARLGQVGQVANTAGTRQQSLALQSYWATTLKSSMVLTDTGRDAPPVIGS</sequence>
<evidence type="ECO:0000313" key="1">
    <source>
        <dbReference type="EMBL" id="KZT07938.1"/>
    </source>
</evidence>
<name>A0A165EXS3_9APHY</name>
<dbReference type="EMBL" id="KV427617">
    <property type="protein sequence ID" value="KZT07938.1"/>
    <property type="molecule type" value="Genomic_DNA"/>
</dbReference>
<dbReference type="Proteomes" id="UP000076871">
    <property type="component" value="Unassembled WGS sequence"/>
</dbReference>
<proteinExistence type="predicted"/>
<accession>A0A165EXS3</accession>
<keyword evidence="2" id="KW-1185">Reference proteome</keyword>
<dbReference type="InParanoid" id="A0A165EXS3"/>
<dbReference type="RefSeq" id="XP_040765678.1">
    <property type="nucleotide sequence ID" value="XM_040908610.1"/>
</dbReference>
<organism evidence="1 2">
    <name type="scientific">Laetiporus sulphureus 93-53</name>
    <dbReference type="NCBI Taxonomy" id="1314785"/>
    <lineage>
        <taxon>Eukaryota</taxon>
        <taxon>Fungi</taxon>
        <taxon>Dikarya</taxon>
        <taxon>Basidiomycota</taxon>
        <taxon>Agaricomycotina</taxon>
        <taxon>Agaricomycetes</taxon>
        <taxon>Polyporales</taxon>
        <taxon>Laetiporus</taxon>
    </lineage>
</organism>
<evidence type="ECO:0000313" key="2">
    <source>
        <dbReference type="Proteomes" id="UP000076871"/>
    </source>
</evidence>
<dbReference type="AlphaFoldDB" id="A0A165EXS3"/>
<reference evidence="1 2" key="1">
    <citation type="journal article" date="2016" name="Mol. Biol. Evol.">
        <title>Comparative Genomics of Early-Diverging Mushroom-Forming Fungi Provides Insights into the Origins of Lignocellulose Decay Capabilities.</title>
        <authorList>
            <person name="Nagy L.G."/>
            <person name="Riley R."/>
            <person name="Tritt A."/>
            <person name="Adam C."/>
            <person name="Daum C."/>
            <person name="Floudas D."/>
            <person name="Sun H."/>
            <person name="Yadav J.S."/>
            <person name="Pangilinan J."/>
            <person name="Larsson K.H."/>
            <person name="Matsuura K."/>
            <person name="Barry K."/>
            <person name="Labutti K."/>
            <person name="Kuo R."/>
            <person name="Ohm R.A."/>
            <person name="Bhattacharya S.S."/>
            <person name="Shirouzu T."/>
            <person name="Yoshinaga Y."/>
            <person name="Martin F.M."/>
            <person name="Grigoriev I.V."/>
            <person name="Hibbett D.S."/>
        </authorList>
    </citation>
    <scope>NUCLEOTIDE SEQUENCE [LARGE SCALE GENOMIC DNA]</scope>
    <source>
        <strain evidence="1 2">93-53</strain>
    </source>
</reference>
<dbReference type="GeneID" id="63825639"/>
<gene>
    <name evidence="1" type="ORF">LAESUDRAFT_724419</name>
</gene>
<protein>
    <submittedName>
        <fullName evidence="1">Uncharacterized protein</fullName>
    </submittedName>
</protein>